<sequence>MKSVLWGIRMLPRIPLKLSASKIALMKKNDVAEVLEVCAKEKIDGIDSAWLRIRTESGFLTNGREWRD</sequence>
<dbReference type="AlphaFoldDB" id="H7EPM8"/>
<organism evidence="1 2">
    <name type="scientific">Treponema saccharophilum DSM 2985</name>
    <dbReference type="NCBI Taxonomy" id="907348"/>
    <lineage>
        <taxon>Bacteria</taxon>
        <taxon>Pseudomonadati</taxon>
        <taxon>Spirochaetota</taxon>
        <taxon>Spirochaetia</taxon>
        <taxon>Spirochaetales</taxon>
        <taxon>Treponemataceae</taxon>
        <taxon>Treponema</taxon>
    </lineage>
</organism>
<dbReference type="EMBL" id="AGRW01000055">
    <property type="protein sequence ID" value="EIC00429.1"/>
    <property type="molecule type" value="Genomic_DNA"/>
</dbReference>
<gene>
    <name evidence="1" type="ORF">TresaDRAFT_0523</name>
</gene>
<dbReference type="PATRIC" id="fig|907348.3.peg.2937"/>
<accession>H7EPM8</accession>
<proteinExistence type="predicted"/>
<reference evidence="1 2" key="1">
    <citation type="submission" date="2011-09" db="EMBL/GenBank/DDBJ databases">
        <title>The draft genome of Treponema saccharophilum DSM 2985.</title>
        <authorList>
            <consortium name="US DOE Joint Genome Institute (JGI-PGF)"/>
            <person name="Lucas S."/>
            <person name="Copeland A."/>
            <person name="Lapidus A."/>
            <person name="Glavina del Rio T."/>
            <person name="Dalin E."/>
            <person name="Tice H."/>
            <person name="Bruce D."/>
            <person name="Goodwin L."/>
            <person name="Pitluck S."/>
            <person name="Peters L."/>
            <person name="Kyrpides N."/>
            <person name="Mavromatis K."/>
            <person name="Ivanova N."/>
            <person name="Markowitz V."/>
            <person name="Cheng J.-F."/>
            <person name="Hugenholtz P."/>
            <person name="Woyke T."/>
            <person name="Wu D."/>
            <person name="Gronow S."/>
            <person name="Wellnitz S."/>
            <person name="Brambilla E."/>
            <person name="Klenk H.-P."/>
            <person name="Eisen J.A."/>
        </authorList>
    </citation>
    <scope>NUCLEOTIDE SEQUENCE [LARGE SCALE GENOMIC DNA]</scope>
    <source>
        <strain evidence="1 2">DSM 2985</strain>
    </source>
</reference>
<comment type="caution">
    <text evidence="1">The sequence shown here is derived from an EMBL/GenBank/DDBJ whole genome shotgun (WGS) entry which is preliminary data.</text>
</comment>
<evidence type="ECO:0000313" key="2">
    <source>
        <dbReference type="Proteomes" id="UP000003571"/>
    </source>
</evidence>
<dbReference type="Proteomes" id="UP000003571">
    <property type="component" value="Unassembled WGS sequence"/>
</dbReference>
<keyword evidence="2" id="KW-1185">Reference proteome</keyword>
<name>H7EPM8_9SPIR</name>
<evidence type="ECO:0000313" key="1">
    <source>
        <dbReference type="EMBL" id="EIC00429.1"/>
    </source>
</evidence>
<protein>
    <submittedName>
        <fullName evidence="1">Uncharacterized protein</fullName>
    </submittedName>
</protein>